<comment type="caution">
    <text evidence="10">The sequence shown here is derived from an EMBL/GenBank/DDBJ whole genome shotgun (WGS) entry which is preliminary data.</text>
</comment>
<evidence type="ECO:0000256" key="5">
    <source>
        <dbReference type="ARBA" id="ARBA00022741"/>
    </source>
</evidence>
<dbReference type="PROSITE" id="PS00211">
    <property type="entry name" value="ABC_TRANSPORTER_1"/>
    <property type="match status" value="2"/>
</dbReference>
<dbReference type="Gene3D" id="3.40.50.300">
    <property type="entry name" value="P-loop containing nucleotide triphosphate hydrolases"/>
    <property type="match status" value="2"/>
</dbReference>
<feature type="region of interest" description="Disordered" evidence="8">
    <location>
        <begin position="499"/>
        <end position="529"/>
    </location>
</feature>
<protein>
    <submittedName>
        <fullName evidence="10">Simple sugar transport system ATP-binding protein</fullName>
    </submittedName>
</protein>
<feature type="domain" description="ABC transporter" evidence="9">
    <location>
        <begin position="262"/>
        <end position="505"/>
    </location>
</feature>
<dbReference type="RefSeq" id="WP_183803778.1">
    <property type="nucleotide sequence ID" value="NZ_JACIEE010000004.1"/>
</dbReference>
<dbReference type="AlphaFoldDB" id="A0A7W6D9D6"/>
<reference evidence="10 11" key="1">
    <citation type="submission" date="2020-08" db="EMBL/GenBank/DDBJ databases">
        <title>Genomic Encyclopedia of Type Strains, Phase IV (KMG-IV): sequencing the most valuable type-strain genomes for metagenomic binning, comparative biology and taxonomic classification.</title>
        <authorList>
            <person name="Goeker M."/>
        </authorList>
    </citation>
    <scope>NUCLEOTIDE SEQUENCE [LARGE SCALE GENOMIC DNA]</scope>
    <source>
        <strain evidence="10 11">DSM 100211</strain>
    </source>
</reference>
<evidence type="ECO:0000256" key="8">
    <source>
        <dbReference type="SAM" id="MobiDB-lite"/>
    </source>
</evidence>
<evidence type="ECO:0000256" key="3">
    <source>
        <dbReference type="ARBA" id="ARBA00022597"/>
    </source>
</evidence>
<proteinExistence type="inferred from homology"/>
<evidence type="ECO:0000256" key="2">
    <source>
        <dbReference type="ARBA" id="ARBA00022448"/>
    </source>
</evidence>
<dbReference type="Pfam" id="PF00005">
    <property type="entry name" value="ABC_tran"/>
    <property type="match status" value="2"/>
</dbReference>
<evidence type="ECO:0000256" key="7">
    <source>
        <dbReference type="ARBA" id="ARBA00023136"/>
    </source>
</evidence>
<dbReference type="InterPro" id="IPR027417">
    <property type="entry name" value="P-loop_NTPase"/>
</dbReference>
<sequence length="529" mass="56916">MIADTTAAPVLELAHISKRFGPIVANDDISIALGRGELLALLGENGAGKTTLMSILFGHYTPDEGTVRVDGVELPHGRPRAAIKAGVGMVHQHFSLAPNLTVLENVMTGTEPLWSPRSRTSAARRKLLSIAERFGLGVDPDARLGDLSVGEQQRVEILKALYNDARILILDEPTAVLTNIEAERLFTTLREMARQGLSLIFISHKLDEVMAAADRIVVLRGGRVAAERRAAETNKAELAELMVGHRVTRPTREPAKAGATVFQASRLTVSIGGVERLKEIDFFLREGETLGIIGVSGNGQAALSQLMGGLAAPTGGEMRLFGEPVSALDVHDLVEAGIGRIPEDRHRQGAIGEMTIWENAVLERIRQPLFSRRGIVNRSAGQAFAATIIEEFDVRGGTPTSRTRLLSGGNMQKLILGRNLYRRPKILIAAQPTRGLDEGAVAAVHARILDARRQGTAVLLISEDLDEVIGLADRIQAIVKGRLSAPIAAEDADPRRLGLMMSGDWTSSDRTPNDRISDGPPGEGHPHAS</sequence>
<dbReference type="GO" id="GO:0005524">
    <property type="term" value="F:ATP binding"/>
    <property type="evidence" value="ECO:0007669"/>
    <property type="project" value="UniProtKB-KW"/>
</dbReference>
<dbReference type="PROSITE" id="PS50893">
    <property type="entry name" value="ABC_TRANSPORTER_2"/>
    <property type="match status" value="2"/>
</dbReference>
<dbReference type="CDD" id="cd03215">
    <property type="entry name" value="ABC_Carb_Monos_II"/>
    <property type="match status" value="1"/>
</dbReference>
<dbReference type="PANTHER" id="PTHR43790">
    <property type="entry name" value="CARBOHYDRATE TRANSPORT ATP-BINDING PROTEIN MG119-RELATED"/>
    <property type="match status" value="1"/>
</dbReference>
<accession>A0A7W6D9D6</accession>
<keyword evidence="7" id="KW-0472">Membrane</keyword>
<evidence type="ECO:0000256" key="6">
    <source>
        <dbReference type="ARBA" id="ARBA00022840"/>
    </source>
</evidence>
<dbReference type="GO" id="GO:0016887">
    <property type="term" value="F:ATP hydrolysis activity"/>
    <property type="evidence" value="ECO:0007669"/>
    <property type="project" value="InterPro"/>
</dbReference>
<dbReference type="SUPFAM" id="SSF52540">
    <property type="entry name" value="P-loop containing nucleoside triphosphate hydrolases"/>
    <property type="match status" value="2"/>
</dbReference>
<keyword evidence="3 10" id="KW-0762">Sugar transport</keyword>
<dbReference type="PANTHER" id="PTHR43790:SF9">
    <property type="entry name" value="GALACTOFURANOSE TRANSPORTER ATP-BINDING PROTEIN YTFR"/>
    <property type="match status" value="1"/>
</dbReference>
<keyword evidence="11" id="KW-1185">Reference proteome</keyword>
<dbReference type="EMBL" id="JACIEE010000004">
    <property type="protein sequence ID" value="MBB3977066.1"/>
    <property type="molecule type" value="Genomic_DNA"/>
</dbReference>
<keyword evidence="4" id="KW-0677">Repeat</keyword>
<dbReference type="InterPro" id="IPR017871">
    <property type="entry name" value="ABC_transporter-like_CS"/>
</dbReference>
<keyword evidence="2" id="KW-0813">Transport</keyword>
<comment type="similarity">
    <text evidence="1">Belongs to the ABC transporter superfamily.</text>
</comment>
<dbReference type="CDD" id="cd03216">
    <property type="entry name" value="ABC_Carb_Monos_I"/>
    <property type="match status" value="1"/>
</dbReference>
<name>A0A7W6D9D6_9HYPH</name>
<dbReference type="InterPro" id="IPR003439">
    <property type="entry name" value="ABC_transporter-like_ATP-bd"/>
</dbReference>
<dbReference type="Proteomes" id="UP000574761">
    <property type="component" value="Unassembled WGS sequence"/>
</dbReference>
<evidence type="ECO:0000313" key="11">
    <source>
        <dbReference type="Proteomes" id="UP000574761"/>
    </source>
</evidence>
<evidence type="ECO:0000256" key="4">
    <source>
        <dbReference type="ARBA" id="ARBA00022737"/>
    </source>
</evidence>
<gene>
    <name evidence="10" type="ORF">GGQ64_002266</name>
</gene>
<feature type="domain" description="ABC transporter" evidence="9">
    <location>
        <begin position="11"/>
        <end position="246"/>
    </location>
</feature>
<organism evidence="10 11">
    <name type="scientific">Mycoplana azooxidifex</name>
    <dbReference type="NCBI Taxonomy" id="1636188"/>
    <lineage>
        <taxon>Bacteria</taxon>
        <taxon>Pseudomonadati</taxon>
        <taxon>Pseudomonadota</taxon>
        <taxon>Alphaproteobacteria</taxon>
        <taxon>Hyphomicrobiales</taxon>
        <taxon>Rhizobiaceae</taxon>
        <taxon>Mycoplana</taxon>
    </lineage>
</organism>
<evidence type="ECO:0000313" key="10">
    <source>
        <dbReference type="EMBL" id="MBB3977066.1"/>
    </source>
</evidence>
<keyword evidence="5" id="KW-0547">Nucleotide-binding</keyword>
<evidence type="ECO:0000256" key="1">
    <source>
        <dbReference type="ARBA" id="ARBA00005417"/>
    </source>
</evidence>
<dbReference type="InterPro" id="IPR003593">
    <property type="entry name" value="AAA+_ATPase"/>
</dbReference>
<dbReference type="InterPro" id="IPR050107">
    <property type="entry name" value="ABC_carbohydrate_import_ATPase"/>
</dbReference>
<keyword evidence="6 10" id="KW-0067">ATP-binding</keyword>
<evidence type="ECO:0000259" key="9">
    <source>
        <dbReference type="PROSITE" id="PS50893"/>
    </source>
</evidence>
<dbReference type="SMART" id="SM00382">
    <property type="entry name" value="AAA"/>
    <property type="match status" value="1"/>
</dbReference>